<keyword evidence="2" id="KW-1185">Reference proteome</keyword>
<dbReference type="EMBL" id="JBHTJO010000001">
    <property type="protein sequence ID" value="MFD0987443.1"/>
    <property type="molecule type" value="Genomic_DNA"/>
</dbReference>
<protein>
    <submittedName>
        <fullName evidence="1">Capsular polysaccharide synthesis family protein</fullName>
    </submittedName>
</protein>
<gene>
    <name evidence="1" type="ORF">ACFQ2F_10085</name>
</gene>
<comment type="caution">
    <text evidence="1">The sequence shown here is derived from an EMBL/GenBank/DDBJ whole genome shotgun (WGS) entry which is preliminary data.</text>
</comment>
<dbReference type="Pfam" id="PF10364">
    <property type="entry name" value="NKWYS"/>
    <property type="match status" value="1"/>
</dbReference>
<dbReference type="InterPro" id="IPR018831">
    <property type="entry name" value="Uncharacterised_NKWYS"/>
</dbReference>
<organism evidence="1 2">
    <name type="scientific">Methyloligella solikamskensis</name>
    <dbReference type="NCBI Taxonomy" id="1177756"/>
    <lineage>
        <taxon>Bacteria</taxon>
        <taxon>Pseudomonadati</taxon>
        <taxon>Pseudomonadota</taxon>
        <taxon>Alphaproteobacteria</taxon>
        <taxon>Hyphomicrobiales</taxon>
        <taxon>Hyphomicrobiaceae</taxon>
        <taxon>Methyloligella</taxon>
    </lineage>
</organism>
<accession>A0ABW3JAE5</accession>
<evidence type="ECO:0000313" key="1">
    <source>
        <dbReference type="EMBL" id="MFD0987443.1"/>
    </source>
</evidence>
<evidence type="ECO:0000313" key="2">
    <source>
        <dbReference type="Proteomes" id="UP001597102"/>
    </source>
</evidence>
<dbReference type="RefSeq" id="WP_379089431.1">
    <property type="nucleotide sequence ID" value="NZ_JBHTJO010000001.1"/>
</dbReference>
<sequence length="266" mass="30429">MSLDSDTRVAVYTMGKVASTSVSSSILAHGIPCADVHRLEPTRIVERLTPIVLRKRQPRTLAGHVAALFSKLDGSVRLPKHLTEAFEVLQQIRARKRFKIISLIREPVSRNISAVFQNMSPRLAGDEDAILEALRKYHVSTPDRWFTRDFNPVTGIDVFAEEHDRSADHFRFSKGQFDVVIIKTSATDERKSEIISDFLGTPIALHRANEAKNKWYRETYERLVAAPNQIRDAYIEECFQLKYFRAFFSDEERQAVADKFGYKGKV</sequence>
<name>A0ABW3JAE5_9HYPH</name>
<dbReference type="Proteomes" id="UP001597102">
    <property type="component" value="Unassembled WGS sequence"/>
</dbReference>
<proteinExistence type="predicted"/>
<reference evidence="2" key="1">
    <citation type="journal article" date="2019" name="Int. J. Syst. Evol. Microbiol.">
        <title>The Global Catalogue of Microorganisms (GCM) 10K type strain sequencing project: providing services to taxonomists for standard genome sequencing and annotation.</title>
        <authorList>
            <consortium name="The Broad Institute Genomics Platform"/>
            <consortium name="The Broad Institute Genome Sequencing Center for Infectious Disease"/>
            <person name="Wu L."/>
            <person name="Ma J."/>
        </authorList>
    </citation>
    <scope>NUCLEOTIDE SEQUENCE [LARGE SCALE GENOMIC DNA]</scope>
    <source>
        <strain evidence="2">CCUG 61697</strain>
    </source>
</reference>